<gene>
    <name evidence="1" type="primary">157</name>
    <name evidence="1" type="ORF">HGTV1_157</name>
</gene>
<protein>
    <submittedName>
        <fullName evidence="1">Uncharacterized protein</fullName>
    </submittedName>
</protein>
<reference evidence="1 2" key="1">
    <citation type="submission" date="2012-12" db="EMBL/GenBank/DDBJ databases">
        <authorList>
            <person name="Sencilo A."/>
            <person name="Jacobs-Sera D."/>
            <person name="Russell D.A."/>
            <person name="Ko C."/>
            <person name="Atanasova N."/>
            <person name="Osterlund E."/>
            <person name="Oksanen H.M."/>
            <person name="Bamford D.H."/>
            <person name="Hatfull G.F."/>
            <person name="Roine E."/>
            <person name="Hendrix R.W."/>
        </authorList>
    </citation>
    <scope>NUCLEOTIDE SEQUENCE [LARGE SCALE GENOMIC DNA]</scope>
</reference>
<dbReference type="EMBL" id="KC292026">
    <property type="protein sequence ID" value="AGM11454.1"/>
    <property type="molecule type" value="Genomic_DNA"/>
</dbReference>
<organism evidence="1 2">
    <name type="scientific">Halogranum tailed virus 1</name>
    <dbReference type="NCBI Taxonomy" id="1273749"/>
    <lineage>
        <taxon>Viruses</taxon>
        <taxon>Duplodnaviria</taxon>
        <taxon>Heunggongvirae</taxon>
        <taxon>Uroviricota</taxon>
        <taxon>Caudoviricetes</taxon>
        <taxon>Thumleimavirales</taxon>
        <taxon>Halomagnusviridae</taxon>
        <taxon>Hagravirus</taxon>
        <taxon>Hagravirus capitaneum</taxon>
        <taxon>Hagravirus HGTV1</taxon>
    </lineage>
</organism>
<dbReference type="Proteomes" id="UP000202786">
    <property type="component" value="Segment"/>
</dbReference>
<dbReference type="KEGG" id="vg:16194041"/>
<proteinExistence type="predicted"/>
<name>R4T6X9_9CAUD</name>
<evidence type="ECO:0000313" key="2">
    <source>
        <dbReference type="Proteomes" id="UP000202786"/>
    </source>
</evidence>
<evidence type="ECO:0000313" key="1">
    <source>
        <dbReference type="EMBL" id="AGM11454.1"/>
    </source>
</evidence>
<sequence length="125" mass="13937">MAGFSFTALAECEMCGAPLSSSDEDCENCAEAEDVLLVFRKLNTHETKTLAVSMMADRTFIWEKFAKSLDGEDPLPWVILGLSDTVEGLLEGVMFDDITDLKHNGMTIDYRGEEDLRELASYEEV</sequence>
<keyword evidence="2" id="KW-1185">Reference proteome</keyword>
<dbReference type="GeneID" id="16194041"/>
<dbReference type="RefSeq" id="YP_008059332.1">
    <property type="nucleotide sequence ID" value="NC_021328.1"/>
</dbReference>
<accession>R4T6X9</accession>